<dbReference type="EMBL" id="BDIP01003476">
    <property type="protein sequence ID" value="GIQ87758.1"/>
    <property type="molecule type" value="Genomic_DNA"/>
</dbReference>
<evidence type="ECO:0000313" key="2">
    <source>
        <dbReference type="EMBL" id="GIQ87758.1"/>
    </source>
</evidence>
<sequence>MLGVVGAVSMAVYKTVASVGVFLGSAVFFCGVDPSECLTGYKMVSLVIVLAGVIGYSVVTDKIRKNNLAKAIAKTGTGVAELVTTRDGERNSLLCDAVEDTEATESREEERQEL</sequence>
<protein>
    <submittedName>
        <fullName evidence="2">Uncharacterized protein</fullName>
    </submittedName>
</protein>
<evidence type="ECO:0000256" key="1">
    <source>
        <dbReference type="SAM" id="Phobius"/>
    </source>
</evidence>
<accession>A0A9K3D4J2</accession>
<proteinExistence type="predicted"/>
<reference evidence="2 3" key="1">
    <citation type="journal article" date="2018" name="PLoS ONE">
        <title>The draft genome of Kipferlia bialata reveals reductive genome evolution in fornicate parasites.</title>
        <authorList>
            <person name="Tanifuji G."/>
            <person name="Takabayashi S."/>
            <person name="Kume K."/>
            <person name="Takagi M."/>
            <person name="Nakayama T."/>
            <person name="Kamikawa R."/>
            <person name="Inagaki Y."/>
            <person name="Hashimoto T."/>
        </authorList>
    </citation>
    <scope>NUCLEOTIDE SEQUENCE [LARGE SCALE GENOMIC DNA]</scope>
    <source>
        <strain evidence="2">NY0173</strain>
    </source>
</reference>
<feature type="transmembrane region" description="Helical" evidence="1">
    <location>
        <begin position="12"/>
        <end position="29"/>
    </location>
</feature>
<dbReference type="Proteomes" id="UP000265618">
    <property type="component" value="Unassembled WGS sequence"/>
</dbReference>
<evidence type="ECO:0000313" key="3">
    <source>
        <dbReference type="Proteomes" id="UP000265618"/>
    </source>
</evidence>
<name>A0A9K3D4J2_9EUKA</name>
<dbReference type="OrthoDB" id="29773at2759"/>
<keyword evidence="1" id="KW-0812">Transmembrane</keyword>
<keyword evidence="3" id="KW-1185">Reference proteome</keyword>
<organism evidence="2 3">
    <name type="scientific">Kipferlia bialata</name>
    <dbReference type="NCBI Taxonomy" id="797122"/>
    <lineage>
        <taxon>Eukaryota</taxon>
        <taxon>Metamonada</taxon>
        <taxon>Carpediemonas-like organisms</taxon>
        <taxon>Kipferlia</taxon>
    </lineage>
</organism>
<gene>
    <name evidence="2" type="ORF">KIPB_009860</name>
</gene>
<keyword evidence="1" id="KW-1133">Transmembrane helix</keyword>
<comment type="caution">
    <text evidence="2">The sequence shown here is derived from an EMBL/GenBank/DDBJ whole genome shotgun (WGS) entry which is preliminary data.</text>
</comment>
<feature type="transmembrane region" description="Helical" evidence="1">
    <location>
        <begin position="41"/>
        <end position="59"/>
    </location>
</feature>
<dbReference type="AlphaFoldDB" id="A0A9K3D4J2"/>
<keyword evidence="1" id="KW-0472">Membrane</keyword>